<dbReference type="RefSeq" id="WP_173065879.1">
    <property type="nucleotide sequence ID" value="NZ_AP022853.1"/>
</dbReference>
<dbReference type="Pfam" id="PF20245">
    <property type="entry name" value="DUF6600"/>
    <property type="match status" value="1"/>
</dbReference>
<dbReference type="InterPro" id="IPR046535">
    <property type="entry name" value="DUF6600"/>
</dbReference>
<dbReference type="AlphaFoldDB" id="A0A6F8VFB3"/>
<name>A0A6F8VFB3_9PROT</name>
<feature type="chain" id="PRO_5026168912" description="FecR protein domain-containing protein" evidence="2">
    <location>
        <begin position="27"/>
        <end position="652"/>
    </location>
</feature>
<sequence length="652" mass="72887">MSNPSRFFALMGVLLFSLCTASTANAAYADPSGRVARLSHTQGTVSYSPAGEDEWFGVVRNRPLIRGNRLWTDRDARAEFQVGSASLRLGSNTSVEILDLSDRIAQVQLTQGTLNLSVRRVYPGQTYEIATPTLAFTINRSGRYRIDVDPRNAVTTIVVWEGAGEAYGENSRFPLRAGDSVRFYDTDLRDYEMYGLPREDDFDRYSLERDRRLERSASLRYLDDDVVGYADLDEYGNWRPVGSYGNVWFPSQVEAGWAPYRDGHWVWQEPWGWTWVDDAPWGFAPSHYGRWVNVSNRWGWIPGPRHVRPVYAPALVAFVGGSGWSVSLSLGGNSPIGWFPLGPREVYVPSYRASRDYFKRVNVNNTVVNNTTITNVYNNYSSGTININQVKYANRTVSGAVTAVPRTVFVNAQPVQHSALRLDRQAVTTGEITRVAPVAPSVRSVIGAGKALEARPPHEAIDRRVFVRNAPPPGERPFAAREQQLQKNPGRVLEPSATTAVQNRDDKTAQKVRVIGDQRGAVDARAAGSRRTGDKPGTPSAAPVQLRPLDRAVAPKKEPRAGTVEHSRDKALKDQGDAQEQLQRKAASDRQAAEQEQAERQRQAEKQQQEQLQRKAASEKKDAEQHQPGRRRQPDKQLQEDADNPNVDKNRK</sequence>
<evidence type="ECO:0000256" key="1">
    <source>
        <dbReference type="SAM" id="MobiDB-lite"/>
    </source>
</evidence>
<evidence type="ECO:0000313" key="3">
    <source>
        <dbReference type="EMBL" id="BCB27716.1"/>
    </source>
</evidence>
<dbReference type="EMBL" id="AP022853">
    <property type="protein sequence ID" value="BCB27716.1"/>
    <property type="molecule type" value="Genomic_DNA"/>
</dbReference>
<proteinExistence type="predicted"/>
<evidence type="ECO:0008006" key="5">
    <source>
        <dbReference type="Google" id="ProtNLM"/>
    </source>
</evidence>
<feature type="compositionally biased region" description="Basic and acidic residues" evidence="1">
    <location>
        <begin position="503"/>
        <end position="522"/>
    </location>
</feature>
<feature type="compositionally biased region" description="Basic and acidic residues" evidence="1">
    <location>
        <begin position="548"/>
        <end position="639"/>
    </location>
</feature>
<evidence type="ECO:0000313" key="4">
    <source>
        <dbReference type="Proteomes" id="UP000502260"/>
    </source>
</evidence>
<dbReference type="PANTHER" id="PTHR38731">
    <property type="entry name" value="LIPL45-RELATED LIPOPROTEIN-RELATED"/>
    <property type="match status" value="1"/>
</dbReference>
<evidence type="ECO:0000256" key="2">
    <source>
        <dbReference type="SAM" id="SignalP"/>
    </source>
</evidence>
<gene>
    <name evidence="3" type="ORF">SKTS_26020</name>
</gene>
<reference evidence="4" key="1">
    <citation type="submission" date="2020-03" db="EMBL/GenBank/DDBJ databases">
        <title>Complete genome sequence of sulfur-oxidizing bacterium skT11.</title>
        <authorList>
            <person name="Kanda M."/>
            <person name="Kojima H."/>
            <person name="Fukui M."/>
        </authorList>
    </citation>
    <scope>NUCLEOTIDE SEQUENCE [LARGE SCALE GENOMIC DNA]</scope>
    <source>
        <strain evidence="4">skT11</strain>
    </source>
</reference>
<keyword evidence="2" id="KW-0732">Signal</keyword>
<accession>A0A6F8VFB3</accession>
<feature type="signal peptide" evidence="2">
    <location>
        <begin position="1"/>
        <end position="26"/>
    </location>
</feature>
<dbReference type="KEGG" id="slac:SKTS_26020"/>
<feature type="region of interest" description="Disordered" evidence="1">
    <location>
        <begin position="482"/>
        <end position="652"/>
    </location>
</feature>
<organism evidence="3 4">
    <name type="scientific">Sulfurimicrobium lacus</name>
    <dbReference type="NCBI Taxonomy" id="2715678"/>
    <lineage>
        <taxon>Bacteria</taxon>
        <taxon>Pseudomonadati</taxon>
        <taxon>Pseudomonadota</taxon>
        <taxon>Betaproteobacteria</taxon>
        <taxon>Nitrosomonadales</taxon>
        <taxon>Sulfuricellaceae</taxon>
        <taxon>Sulfurimicrobium</taxon>
    </lineage>
</organism>
<dbReference type="Proteomes" id="UP000502260">
    <property type="component" value="Chromosome"/>
</dbReference>
<protein>
    <recommendedName>
        <fullName evidence="5">FecR protein domain-containing protein</fullName>
    </recommendedName>
</protein>
<keyword evidence="4" id="KW-1185">Reference proteome</keyword>